<accession>A0ACB9DPZ4</accession>
<evidence type="ECO:0000313" key="1">
    <source>
        <dbReference type="EMBL" id="KAI3748521.1"/>
    </source>
</evidence>
<reference evidence="2" key="1">
    <citation type="journal article" date="2022" name="Mol. Ecol. Resour.">
        <title>The genomes of chicory, endive, great burdock and yacon provide insights into Asteraceae palaeo-polyploidization history and plant inulin production.</title>
        <authorList>
            <person name="Fan W."/>
            <person name="Wang S."/>
            <person name="Wang H."/>
            <person name="Wang A."/>
            <person name="Jiang F."/>
            <person name="Liu H."/>
            <person name="Zhao H."/>
            <person name="Xu D."/>
            <person name="Zhang Y."/>
        </authorList>
    </citation>
    <scope>NUCLEOTIDE SEQUENCE [LARGE SCALE GENOMIC DNA]</scope>
    <source>
        <strain evidence="2">cv. Niubang</strain>
    </source>
</reference>
<dbReference type="Proteomes" id="UP001055879">
    <property type="component" value="Linkage Group LG03"/>
</dbReference>
<proteinExistence type="predicted"/>
<reference evidence="1 2" key="2">
    <citation type="journal article" date="2022" name="Mol. Ecol. Resour.">
        <title>The genomes of chicory, endive, great burdock and yacon provide insights into Asteraceae paleo-polyploidization history and plant inulin production.</title>
        <authorList>
            <person name="Fan W."/>
            <person name="Wang S."/>
            <person name="Wang H."/>
            <person name="Wang A."/>
            <person name="Jiang F."/>
            <person name="Liu H."/>
            <person name="Zhao H."/>
            <person name="Xu D."/>
            <person name="Zhang Y."/>
        </authorList>
    </citation>
    <scope>NUCLEOTIDE SEQUENCE [LARGE SCALE GENOMIC DNA]</scope>
    <source>
        <strain evidence="2">cv. Niubang</strain>
    </source>
</reference>
<dbReference type="EMBL" id="CM042049">
    <property type="protein sequence ID" value="KAI3748521.1"/>
    <property type="molecule type" value="Genomic_DNA"/>
</dbReference>
<evidence type="ECO:0000313" key="2">
    <source>
        <dbReference type="Proteomes" id="UP001055879"/>
    </source>
</evidence>
<protein>
    <submittedName>
        <fullName evidence="1">Uncharacterized protein</fullName>
    </submittedName>
</protein>
<keyword evidence="2" id="KW-1185">Reference proteome</keyword>
<organism evidence="1 2">
    <name type="scientific">Arctium lappa</name>
    <name type="common">Greater burdock</name>
    <name type="synonym">Lappa major</name>
    <dbReference type="NCBI Taxonomy" id="4217"/>
    <lineage>
        <taxon>Eukaryota</taxon>
        <taxon>Viridiplantae</taxon>
        <taxon>Streptophyta</taxon>
        <taxon>Embryophyta</taxon>
        <taxon>Tracheophyta</taxon>
        <taxon>Spermatophyta</taxon>
        <taxon>Magnoliopsida</taxon>
        <taxon>eudicotyledons</taxon>
        <taxon>Gunneridae</taxon>
        <taxon>Pentapetalae</taxon>
        <taxon>asterids</taxon>
        <taxon>campanulids</taxon>
        <taxon>Asterales</taxon>
        <taxon>Asteraceae</taxon>
        <taxon>Carduoideae</taxon>
        <taxon>Cardueae</taxon>
        <taxon>Arctiinae</taxon>
        <taxon>Arctium</taxon>
    </lineage>
</organism>
<gene>
    <name evidence="1" type="ORF">L6452_11644</name>
</gene>
<name>A0ACB9DPZ4_ARCLA</name>
<comment type="caution">
    <text evidence="1">The sequence shown here is derived from an EMBL/GenBank/DDBJ whole genome shotgun (WGS) entry which is preliminary data.</text>
</comment>
<sequence>MVTSPIEGNQEFVKKLISLMSPKDLAMQDSFGQTALSGAILAVAKVKRMQELKRKHAQALVLLRRSCYLLAYELPDEKVVTDVIGSPLERAAAMGNVEAKVFNLIYQATNLRRRVLHRQDNSRNTALHLAGESENEAGLNLRSTGPGPTLQMQRELQWFKVLT</sequence>